<protein>
    <submittedName>
        <fullName evidence="1">Uncharacterized protein</fullName>
    </submittedName>
</protein>
<reference evidence="1 2" key="1">
    <citation type="submission" date="2010-02" db="EMBL/GenBank/DDBJ databases">
        <authorList>
            <person name="Weinstock G."/>
            <person name="Sodergren E."/>
            <person name="Clifton S."/>
            <person name="Fulton L."/>
            <person name="Fulton B."/>
            <person name="Courtney L."/>
            <person name="Fronick C."/>
            <person name="Harrison M."/>
            <person name="Strong C."/>
            <person name="Farmer C."/>
            <person name="Delahaunty K."/>
            <person name="Markovic C."/>
            <person name="Hall O."/>
            <person name="Minx P."/>
            <person name="Tomlinson C."/>
            <person name="Mitreva M."/>
            <person name="Nelson J."/>
            <person name="Hou S."/>
            <person name="Wollam A."/>
            <person name="Pepin K.H."/>
            <person name="Johnson M."/>
            <person name="Bhonagiri V."/>
            <person name="Zhang X."/>
            <person name="Suruliraj S."/>
            <person name="Warren W."/>
            <person name="Chinwalla A."/>
            <person name="Mardis E.R."/>
            <person name="Wilson R.K."/>
        </authorList>
    </citation>
    <scope>NUCLEOTIDE SEQUENCE [LARGE SCALE GENOMIC DNA]</scope>
    <source>
        <strain evidence="1 2">ATCC 29315</strain>
    </source>
</reference>
<dbReference type="Proteomes" id="UP000005536">
    <property type="component" value="Unassembled WGS sequence"/>
</dbReference>
<evidence type="ECO:0000313" key="1">
    <source>
        <dbReference type="EMBL" id="EFE49724.1"/>
    </source>
</evidence>
<dbReference type="AlphaFoldDB" id="D4DQX6"/>
<evidence type="ECO:0000313" key="2">
    <source>
        <dbReference type="Proteomes" id="UP000005536"/>
    </source>
</evidence>
<dbReference type="EMBL" id="ADBF01000042">
    <property type="protein sequence ID" value="EFE49724.1"/>
    <property type="molecule type" value="Genomic_DNA"/>
</dbReference>
<sequence>MPQNASGRLKTCLLPEPMLSDGLRTTLNDNSCEMGGIFCYTQRQVYLLMTILGVFLLS</sequence>
<gene>
    <name evidence="1" type="ORF">NEIELOOT_01469</name>
</gene>
<name>D4DQX6_NEIEG</name>
<proteinExistence type="predicted"/>
<organism evidence="1 2">
    <name type="scientific">Neisseria elongata subsp. glycolytica ATCC 29315</name>
    <dbReference type="NCBI Taxonomy" id="546263"/>
    <lineage>
        <taxon>Bacteria</taxon>
        <taxon>Pseudomonadati</taxon>
        <taxon>Pseudomonadota</taxon>
        <taxon>Betaproteobacteria</taxon>
        <taxon>Neisseriales</taxon>
        <taxon>Neisseriaceae</taxon>
        <taxon>Neisseria</taxon>
    </lineage>
</organism>
<accession>D4DQX6</accession>
<comment type="caution">
    <text evidence="1">The sequence shown here is derived from an EMBL/GenBank/DDBJ whole genome shotgun (WGS) entry which is preliminary data.</text>
</comment>